<evidence type="ECO:0000313" key="7">
    <source>
        <dbReference type="EMBL" id="KAF6115809.1"/>
    </source>
</evidence>
<keyword evidence="3" id="KW-0862">Zinc</keyword>
<name>A0A6J2LGD7_9CHIR</name>
<dbReference type="InterPro" id="IPR017907">
    <property type="entry name" value="Znf_RING_CS"/>
</dbReference>
<dbReference type="InterPro" id="IPR050143">
    <property type="entry name" value="TRIM/RBCC"/>
</dbReference>
<dbReference type="InterPro" id="IPR013083">
    <property type="entry name" value="Znf_RING/FYVE/PHD"/>
</dbReference>
<dbReference type="SMART" id="SM00184">
    <property type="entry name" value="RING"/>
    <property type="match status" value="1"/>
</dbReference>
<protein>
    <submittedName>
        <fullName evidence="7 10">Ret finger protein-like 4B</fullName>
    </submittedName>
</protein>
<dbReference type="PRINTS" id="PR01407">
    <property type="entry name" value="BUTYPHLNCDUF"/>
</dbReference>
<keyword evidence="1" id="KW-0479">Metal-binding</keyword>
<dbReference type="InterPro" id="IPR003879">
    <property type="entry name" value="Butyrophylin_SPRY"/>
</dbReference>
<dbReference type="RefSeq" id="XP_028366034.1">
    <property type="nucleotide sequence ID" value="XM_028510233.2"/>
</dbReference>
<dbReference type="KEGG" id="pdic:114495072"/>
<dbReference type="Pfam" id="PF00622">
    <property type="entry name" value="SPRY"/>
    <property type="match status" value="1"/>
</dbReference>
<dbReference type="Proteomes" id="UP000664940">
    <property type="component" value="Unassembled WGS sequence"/>
</dbReference>
<dbReference type="FunFam" id="2.60.120.920:FF:000004">
    <property type="entry name" value="Butyrophilin subfamily 1 member A1"/>
    <property type="match status" value="1"/>
</dbReference>
<dbReference type="InterPro" id="IPR043136">
    <property type="entry name" value="B30.2/SPRY_sf"/>
</dbReference>
<dbReference type="InterPro" id="IPR006574">
    <property type="entry name" value="PRY"/>
</dbReference>
<reference evidence="7 9" key="1">
    <citation type="journal article" date="2020" name="Nature">
        <title>Six reference-quality genomes reveal evolution of bat adaptations.</title>
        <authorList>
            <person name="Jebb D."/>
            <person name="Huang Z."/>
            <person name="Pippel M."/>
            <person name="Hughes G.M."/>
            <person name="Lavrichenko K."/>
            <person name="Devanna P."/>
            <person name="Winkler S."/>
            <person name="Jermiin L.S."/>
            <person name="Skirmuntt E.C."/>
            <person name="Katzourakis A."/>
            <person name="Burkitt-Gray L."/>
            <person name="Ray D.A."/>
            <person name="Sullivan K.A.M."/>
            <person name="Roscito J.G."/>
            <person name="Kirilenko B.M."/>
            <person name="Davalos L.M."/>
            <person name="Corthals A.P."/>
            <person name="Power M.L."/>
            <person name="Jones G."/>
            <person name="Ransome R.D."/>
            <person name="Dechmann D.K.N."/>
            <person name="Locatelli A.G."/>
            <person name="Puechmaille S.J."/>
            <person name="Fedrigo O."/>
            <person name="Jarvis E.D."/>
            <person name="Hiller M."/>
            <person name="Vernes S.C."/>
            <person name="Myers E.W."/>
            <person name="Teeling E.C."/>
        </authorList>
    </citation>
    <scope>NUCLEOTIDE SEQUENCE [LARGE SCALE GENOMIC DNA]</scope>
    <source>
        <strain evidence="7">Bat1K_MPI-CBG_1</strain>
    </source>
</reference>
<dbReference type="Pfam" id="PF13765">
    <property type="entry name" value="PRY"/>
    <property type="match status" value="1"/>
</dbReference>
<dbReference type="GeneID" id="114495072"/>
<reference evidence="10" key="2">
    <citation type="submission" date="2025-04" db="UniProtKB">
        <authorList>
            <consortium name="RefSeq"/>
        </authorList>
    </citation>
    <scope>IDENTIFICATION</scope>
    <source>
        <tissue evidence="10">Muscle</tissue>
    </source>
</reference>
<evidence type="ECO:0000313" key="8">
    <source>
        <dbReference type="Proteomes" id="UP000504628"/>
    </source>
</evidence>
<dbReference type="SUPFAM" id="SSF57850">
    <property type="entry name" value="RING/U-box"/>
    <property type="match status" value="1"/>
</dbReference>
<dbReference type="Gene3D" id="3.30.40.10">
    <property type="entry name" value="Zinc/RING finger domain, C3HC4 (zinc finger)"/>
    <property type="match status" value="1"/>
</dbReference>
<gene>
    <name evidence="10" type="primary">RFPL4B</name>
    <name evidence="7" type="ORF">HJG60_016264</name>
</gene>
<dbReference type="InterPro" id="IPR001841">
    <property type="entry name" value="Znf_RING"/>
</dbReference>
<proteinExistence type="predicted"/>
<evidence type="ECO:0000313" key="9">
    <source>
        <dbReference type="Proteomes" id="UP000664940"/>
    </source>
</evidence>
<accession>A0A6J2LGD7</accession>
<dbReference type="InterPro" id="IPR013320">
    <property type="entry name" value="ConA-like_dom_sf"/>
</dbReference>
<keyword evidence="8" id="KW-1185">Reference proteome</keyword>
<dbReference type="EMBL" id="JABVXQ010000004">
    <property type="protein sequence ID" value="KAF6115809.1"/>
    <property type="molecule type" value="Genomic_DNA"/>
</dbReference>
<evidence type="ECO:0000256" key="3">
    <source>
        <dbReference type="ARBA" id="ARBA00022833"/>
    </source>
</evidence>
<dbReference type="InterPro" id="IPR003877">
    <property type="entry name" value="SPRY_dom"/>
</dbReference>
<evidence type="ECO:0000256" key="2">
    <source>
        <dbReference type="ARBA" id="ARBA00022771"/>
    </source>
</evidence>
<evidence type="ECO:0000259" key="5">
    <source>
        <dbReference type="PROSITE" id="PS50089"/>
    </source>
</evidence>
<dbReference type="Pfam" id="PF15227">
    <property type="entry name" value="zf-C3HC4_4"/>
    <property type="match status" value="1"/>
</dbReference>
<sequence>MFARLRDEASCSVCLELFNRPISLSCMHIFCYDCMQHWLQEMEDPKLICPICRGVNEKPPMEEWQVSILSLLIKQHQFLLNQSLCVTEKFLKFQEDMTLDAVTANSRLVLSEDLRKVHCGKICHNLMEDPQRFAAMPCVLGTPCFSSGRHYWEVEVEEGKEWALGVCKESVDRKKESFSPEHGFWTISMKQGAIYSGSIPDTRIPTSPGLSRIGIFLDVELEEIRYFDVRNDALIYIHSEFSSEPLRPFFCLGLPGEEDSGGSLSICS</sequence>
<dbReference type="Proteomes" id="UP000504628">
    <property type="component" value="Chromosome 4"/>
</dbReference>
<dbReference type="PANTHER" id="PTHR24103">
    <property type="entry name" value="E3 UBIQUITIN-PROTEIN LIGASE TRIM"/>
    <property type="match status" value="1"/>
</dbReference>
<keyword evidence="2 4" id="KW-0863">Zinc-finger</keyword>
<dbReference type="PROSITE" id="PS50089">
    <property type="entry name" value="ZF_RING_2"/>
    <property type="match status" value="1"/>
</dbReference>
<dbReference type="Gene3D" id="2.60.120.920">
    <property type="match status" value="1"/>
</dbReference>
<dbReference type="AlphaFoldDB" id="A0A6J2LGD7"/>
<dbReference type="CTD" id="442247"/>
<dbReference type="InterPro" id="IPR001870">
    <property type="entry name" value="B30.2/SPRY"/>
</dbReference>
<feature type="domain" description="RING-type" evidence="5">
    <location>
        <begin position="11"/>
        <end position="53"/>
    </location>
</feature>
<dbReference type="GO" id="GO:0008270">
    <property type="term" value="F:zinc ion binding"/>
    <property type="evidence" value="ECO:0007669"/>
    <property type="project" value="UniProtKB-KW"/>
</dbReference>
<dbReference type="PROSITE" id="PS00518">
    <property type="entry name" value="ZF_RING_1"/>
    <property type="match status" value="1"/>
</dbReference>
<dbReference type="SUPFAM" id="SSF49899">
    <property type="entry name" value="Concanavalin A-like lectins/glucanases"/>
    <property type="match status" value="1"/>
</dbReference>
<dbReference type="PROSITE" id="PS50188">
    <property type="entry name" value="B302_SPRY"/>
    <property type="match status" value="1"/>
</dbReference>
<evidence type="ECO:0000256" key="4">
    <source>
        <dbReference type="PROSITE-ProRule" id="PRU00175"/>
    </source>
</evidence>
<evidence type="ECO:0000259" key="6">
    <source>
        <dbReference type="PROSITE" id="PS50188"/>
    </source>
</evidence>
<evidence type="ECO:0000256" key="1">
    <source>
        <dbReference type="ARBA" id="ARBA00022723"/>
    </source>
</evidence>
<dbReference type="SMART" id="SM00449">
    <property type="entry name" value="SPRY"/>
    <property type="match status" value="1"/>
</dbReference>
<organism evidence="8 10">
    <name type="scientific">Phyllostomus discolor</name>
    <name type="common">pale spear-nosed bat</name>
    <dbReference type="NCBI Taxonomy" id="89673"/>
    <lineage>
        <taxon>Eukaryota</taxon>
        <taxon>Metazoa</taxon>
        <taxon>Chordata</taxon>
        <taxon>Craniata</taxon>
        <taxon>Vertebrata</taxon>
        <taxon>Euteleostomi</taxon>
        <taxon>Mammalia</taxon>
        <taxon>Eutheria</taxon>
        <taxon>Laurasiatheria</taxon>
        <taxon>Chiroptera</taxon>
        <taxon>Yangochiroptera</taxon>
        <taxon>Phyllostomidae</taxon>
        <taxon>Phyllostominae</taxon>
        <taxon>Phyllostomus</taxon>
    </lineage>
</organism>
<feature type="domain" description="B30.2/SPRY" evidence="6">
    <location>
        <begin position="77"/>
        <end position="268"/>
    </location>
</feature>
<evidence type="ECO:0000313" key="10">
    <source>
        <dbReference type="RefSeq" id="XP_028366034.1"/>
    </source>
</evidence>
<dbReference type="OrthoDB" id="128536at2759"/>
<dbReference type="SMART" id="SM00589">
    <property type="entry name" value="PRY"/>
    <property type="match status" value="1"/>
</dbReference>